<sequence>MTEDDTTKQTNSTVSSTLFTPIVPPTIISISHADLVEWKKKRVEYEAQVPALCAHSKENEGSVMILVKDTIDRQLLKTCCELELDIEEKHLTEERLVEYLLSIVNSVKNDSLPDMDRLFAKHLRMDLKESDVKAHVVKYFMKCDELISQHGLSSIFESENGQKEKCNELKANLSPPELHTAVQQALRLAEKEVKHTPKLLYRLVH</sequence>
<reference evidence="1" key="1">
    <citation type="submission" date="2021-12" db="EMBL/GenBank/DDBJ databases">
        <title>Prjna785345.</title>
        <authorList>
            <person name="Rujirawat T."/>
            <person name="Krajaejun T."/>
        </authorList>
    </citation>
    <scope>NUCLEOTIDE SEQUENCE</scope>
    <source>
        <strain evidence="1">Pi057C3</strain>
    </source>
</reference>
<evidence type="ECO:0000313" key="1">
    <source>
        <dbReference type="EMBL" id="KAJ0392284.1"/>
    </source>
</evidence>
<name>A0AAD5L7T7_PYTIN</name>
<gene>
    <name evidence="1" type="ORF">P43SY_000276</name>
</gene>
<protein>
    <submittedName>
        <fullName evidence="1">Uncharacterized protein</fullName>
    </submittedName>
</protein>
<organism evidence="1 2">
    <name type="scientific">Pythium insidiosum</name>
    <name type="common">Pythiosis disease agent</name>
    <dbReference type="NCBI Taxonomy" id="114742"/>
    <lineage>
        <taxon>Eukaryota</taxon>
        <taxon>Sar</taxon>
        <taxon>Stramenopiles</taxon>
        <taxon>Oomycota</taxon>
        <taxon>Peronosporomycetes</taxon>
        <taxon>Pythiales</taxon>
        <taxon>Pythiaceae</taxon>
        <taxon>Pythium</taxon>
    </lineage>
</organism>
<accession>A0AAD5L7T7</accession>
<dbReference type="EMBL" id="JAKCXM010000673">
    <property type="protein sequence ID" value="KAJ0392284.1"/>
    <property type="molecule type" value="Genomic_DNA"/>
</dbReference>
<comment type="caution">
    <text evidence="1">The sequence shown here is derived from an EMBL/GenBank/DDBJ whole genome shotgun (WGS) entry which is preliminary data.</text>
</comment>
<keyword evidence="2" id="KW-1185">Reference proteome</keyword>
<proteinExistence type="predicted"/>
<evidence type="ECO:0000313" key="2">
    <source>
        <dbReference type="Proteomes" id="UP001209570"/>
    </source>
</evidence>
<dbReference type="Proteomes" id="UP001209570">
    <property type="component" value="Unassembled WGS sequence"/>
</dbReference>
<dbReference type="AlphaFoldDB" id="A0AAD5L7T7"/>